<dbReference type="InterPro" id="IPR000914">
    <property type="entry name" value="SBP_5_dom"/>
</dbReference>
<proteinExistence type="inferred from homology"/>
<dbReference type="AlphaFoldDB" id="A0A2M7YMC2"/>
<feature type="domain" description="Solute-binding protein family 5" evidence="4">
    <location>
        <begin position="6"/>
        <end position="174"/>
    </location>
</feature>
<accession>A0A2M7YMC2</accession>
<dbReference type="Gene3D" id="3.40.190.10">
    <property type="entry name" value="Periplasmic binding protein-like II"/>
    <property type="match status" value="1"/>
</dbReference>
<sequence length="271" mass="31338">MNLPIYYAVFFNQTESKALSDKSVRQALVYALNKQQVVNDVLKEEGAVVDSPFLPGWFGYSEDIKRYEYEPEKTKQILGDNNWTDADGDGILEKKIGDEEVKLEINLLTSNWPELAKAAEIIKSQWEQIGAKVNLTTADSNVIQQEYIRPRQYQALLFGEVLNADPDPFAFWHSSQKKDPGLNLSLYQNKDVDKLLEDARQTTDEQIRAAKYAEFQKIITDELPAIFLYSSTYLYPVDESIKGIDIERLPIHSQRFSQIEDWFIKTKRVWK</sequence>
<dbReference type="PANTHER" id="PTHR30290:SF9">
    <property type="entry name" value="OLIGOPEPTIDE-BINDING PROTEIN APPA"/>
    <property type="match status" value="1"/>
</dbReference>
<protein>
    <recommendedName>
        <fullName evidence="4">Solute-binding protein family 5 domain-containing protein</fullName>
    </recommendedName>
</protein>
<evidence type="ECO:0000256" key="3">
    <source>
        <dbReference type="ARBA" id="ARBA00022729"/>
    </source>
</evidence>
<evidence type="ECO:0000259" key="4">
    <source>
        <dbReference type="Pfam" id="PF00496"/>
    </source>
</evidence>
<dbReference type="GO" id="GO:0015833">
    <property type="term" value="P:peptide transport"/>
    <property type="evidence" value="ECO:0007669"/>
    <property type="project" value="TreeGrafter"/>
</dbReference>
<dbReference type="Gene3D" id="3.10.105.10">
    <property type="entry name" value="Dipeptide-binding Protein, Domain 3"/>
    <property type="match status" value="1"/>
</dbReference>
<dbReference type="SUPFAM" id="SSF53850">
    <property type="entry name" value="Periplasmic binding protein-like II"/>
    <property type="match status" value="1"/>
</dbReference>
<dbReference type="PANTHER" id="PTHR30290">
    <property type="entry name" value="PERIPLASMIC BINDING COMPONENT OF ABC TRANSPORTER"/>
    <property type="match status" value="1"/>
</dbReference>
<keyword evidence="3" id="KW-0732">Signal</keyword>
<comment type="caution">
    <text evidence="5">The sequence shown here is derived from an EMBL/GenBank/DDBJ whole genome shotgun (WGS) entry which is preliminary data.</text>
</comment>
<dbReference type="Pfam" id="PF00496">
    <property type="entry name" value="SBP_bac_5"/>
    <property type="match status" value="1"/>
</dbReference>
<evidence type="ECO:0000256" key="1">
    <source>
        <dbReference type="ARBA" id="ARBA00005695"/>
    </source>
</evidence>
<dbReference type="GO" id="GO:1904680">
    <property type="term" value="F:peptide transmembrane transporter activity"/>
    <property type="evidence" value="ECO:0007669"/>
    <property type="project" value="TreeGrafter"/>
</dbReference>
<evidence type="ECO:0000313" key="6">
    <source>
        <dbReference type="Proteomes" id="UP000230941"/>
    </source>
</evidence>
<dbReference type="InterPro" id="IPR039424">
    <property type="entry name" value="SBP_5"/>
</dbReference>
<evidence type="ECO:0000256" key="2">
    <source>
        <dbReference type="ARBA" id="ARBA00022448"/>
    </source>
</evidence>
<organism evidence="5 6">
    <name type="scientific">Candidatus Portnoybacteria bacterium CG_4_9_14_3_um_filter_43_11</name>
    <dbReference type="NCBI Taxonomy" id="1974805"/>
    <lineage>
        <taxon>Bacteria</taxon>
        <taxon>Candidatus Portnoyibacteriota</taxon>
    </lineage>
</organism>
<comment type="similarity">
    <text evidence="1">Belongs to the bacterial solute-binding protein 5 family.</text>
</comment>
<gene>
    <name evidence="5" type="ORF">CO160_00580</name>
</gene>
<dbReference type="EMBL" id="PFWG01000014">
    <property type="protein sequence ID" value="PJA64062.1"/>
    <property type="molecule type" value="Genomic_DNA"/>
</dbReference>
<evidence type="ECO:0000313" key="5">
    <source>
        <dbReference type="EMBL" id="PJA64062.1"/>
    </source>
</evidence>
<keyword evidence="2" id="KW-0813">Transport</keyword>
<reference evidence="6" key="1">
    <citation type="submission" date="2017-09" db="EMBL/GenBank/DDBJ databases">
        <title>Depth-based differentiation of microbial function through sediment-hosted aquifers and enrichment of novel symbionts in the deep terrestrial subsurface.</title>
        <authorList>
            <person name="Probst A.J."/>
            <person name="Ladd B."/>
            <person name="Jarett J.K."/>
            <person name="Geller-Mcgrath D.E."/>
            <person name="Sieber C.M.K."/>
            <person name="Emerson J.B."/>
            <person name="Anantharaman K."/>
            <person name="Thomas B.C."/>
            <person name="Malmstrom R."/>
            <person name="Stieglmeier M."/>
            <person name="Klingl A."/>
            <person name="Woyke T."/>
            <person name="Ryan C.M."/>
            <person name="Banfield J.F."/>
        </authorList>
    </citation>
    <scope>NUCLEOTIDE SEQUENCE [LARGE SCALE GENOMIC DNA]</scope>
</reference>
<name>A0A2M7YMC2_9BACT</name>
<dbReference type="Proteomes" id="UP000230941">
    <property type="component" value="Unassembled WGS sequence"/>
</dbReference>